<evidence type="ECO:0000313" key="2">
    <source>
        <dbReference type="EMBL" id="GER26339.1"/>
    </source>
</evidence>
<name>A0A5A7P0M5_STRAF</name>
<feature type="region of interest" description="Disordered" evidence="1">
    <location>
        <begin position="1"/>
        <end position="35"/>
    </location>
</feature>
<evidence type="ECO:0000256" key="1">
    <source>
        <dbReference type="SAM" id="MobiDB-lite"/>
    </source>
</evidence>
<feature type="compositionally biased region" description="Basic and acidic residues" evidence="1">
    <location>
        <begin position="11"/>
        <end position="31"/>
    </location>
</feature>
<reference evidence="3" key="1">
    <citation type="journal article" date="2019" name="Curr. Biol.">
        <title>Genome Sequence of Striga asiatica Provides Insight into the Evolution of Plant Parasitism.</title>
        <authorList>
            <person name="Yoshida S."/>
            <person name="Kim S."/>
            <person name="Wafula E.K."/>
            <person name="Tanskanen J."/>
            <person name="Kim Y.M."/>
            <person name="Honaas L."/>
            <person name="Yang Z."/>
            <person name="Spallek T."/>
            <person name="Conn C.E."/>
            <person name="Ichihashi Y."/>
            <person name="Cheong K."/>
            <person name="Cui S."/>
            <person name="Der J.P."/>
            <person name="Gundlach H."/>
            <person name="Jiao Y."/>
            <person name="Hori C."/>
            <person name="Ishida J.K."/>
            <person name="Kasahara H."/>
            <person name="Kiba T."/>
            <person name="Kim M.S."/>
            <person name="Koo N."/>
            <person name="Laohavisit A."/>
            <person name="Lee Y.H."/>
            <person name="Lumba S."/>
            <person name="McCourt P."/>
            <person name="Mortimer J.C."/>
            <person name="Mutuku J.M."/>
            <person name="Nomura T."/>
            <person name="Sasaki-Sekimoto Y."/>
            <person name="Seto Y."/>
            <person name="Wang Y."/>
            <person name="Wakatake T."/>
            <person name="Sakakibara H."/>
            <person name="Demura T."/>
            <person name="Yamaguchi S."/>
            <person name="Yoneyama K."/>
            <person name="Manabe R.I."/>
            <person name="Nelson D.C."/>
            <person name="Schulman A.H."/>
            <person name="Timko M.P."/>
            <person name="dePamphilis C.W."/>
            <person name="Choi D."/>
            <person name="Shirasu K."/>
        </authorList>
    </citation>
    <scope>NUCLEOTIDE SEQUENCE [LARGE SCALE GENOMIC DNA]</scope>
    <source>
        <strain evidence="3">cv. UVA1</strain>
    </source>
</reference>
<sequence length="109" mass="12074">MAGLGGSRGQTEIEARHSRGRGPSDDGRACERSPVGAWNSGRLSLGWGETMAMEIHGGDSRWSPTMVRDLCVSGGFRWPTHDLATNWSERRYAGDRKLRRVALWYLQAG</sequence>
<organism evidence="2 3">
    <name type="scientific">Striga asiatica</name>
    <name type="common">Asiatic witchweed</name>
    <name type="synonym">Buchnera asiatica</name>
    <dbReference type="NCBI Taxonomy" id="4170"/>
    <lineage>
        <taxon>Eukaryota</taxon>
        <taxon>Viridiplantae</taxon>
        <taxon>Streptophyta</taxon>
        <taxon>Embryophyta</taxon>
        <taxon>Tracheophyta</taxon>
        <taxon>Spermatophyta</taxon>
        <taxon>Magnoliopsida</taxon>
        <taxon>eudicotyledons</taxon>
        <taxon>Gunneridae</taxon>
        <taxon>Pentapetalae</taxon>
        <taxon>asterids</taxon>
        <taxon>lamiids</taxon>
        <taxon>Lamiales</taxon>
        <taxon>Orobanchaceae</taxon>
        <taxon>Buchnereae</taxon>
        <taxon>Striga</taxon>
    </lineage>
</organism>
<comment type="caution">
    <text evidence="2">The sequence shown here is derived from an EMBL/GenBank/DDBJ whole genome shotgun (WGS) entry which is preliminary data.</text>
</comment>
<dbReference type="EMBL" id="BKCP01001002">
    <property type="protein sequence ID" value="GER26339.1"/>
    <property type="molecule type" value="Genomic_DNA"/>
</dbReference>
<accession>A0A5A7P0M5</accession>
<keyword evidence="3" id="KW-1185">Reference proteome</keyword>
<dbReference type="Proteomes" id="UP000325081">
    <property type="component" value="Unassembled WGS sequence"/>
</dbReference>
<proteinExistence type="predicted"/>
<gene>
    <name evidence="2" type="ORF">STAS_01992</name>
</gene>
<protein>
    <submittedName>
        <fullName evidence="2">Uncharacterized protein</fullName>
    </submittedName>
</protein>
<evidence type="ECO:0000313" key="3">
    <source>
        <dbReference type="Proteomes" id="UP000325081"/>
    </source>
</evidence>
<dbReference type="AlphaFoldDB" id="A0A5A7P0M5"/>